<dbReference type="SUPFAM" id="SSF51182">
    <property type="entry name" value="RmlC-like cupins"/>
    <property type="match status" value="1"/>
</dbReference>
<dbReference type="PANTHER" id="PTHR43280:SF2">
    <property type="entry name" value="HTH-TYPE TRANSCRIPTIONAL REGULATOR EXSA"/>
    <property type="match status" value="1"/>
</dbReference>
<sequence length="321" mass="37434">MRNDIYELLNRITDEEKIILEGDTSIRKELYTSEDEFVIDSGKLLAQGKLIDIRPHTRFAYFPTHRHNYIEMVCMLKGHLTTHFVDGETLTLHEGDILLLNRHARHDIEPCGKDDIAINFIILPEFFSRTQIFYDRNDILRDFIVASLSDRKNYNDYLLYHAVGILPVENLIENLIWTLTYHKNDMNTIAMSTMDLLLMNLCTLSSDTLTDMSRGSNSITIQALEYIDTHFDNGTLDELAQLTGYSTAYLSRLLKQNTGLNFKQLLQQRRLQEAAYLLENTTLTTEKIIKKIGYENSAYFYRIFEAKYGMSPKDYRLILNR</sequence>
<dbReference type="SMART" id="SM00342">
    <property type="entry name" value="HTH_ARAC"/>
    <property type="match status" value="1"/>
</dbReference>
<evidence type="ECO:0000259" key="4">
    <source>
        <dbReference type="PROSITE" id="PS01124"/>
    </source>
</evidence>
<name>A0A1M6BQ89_PSEXY</name>
<proteinExistence type="predicted"/>
<evidence type="ECO:0000256" key="3">
    <source>
        <dbReference type="ARBA" id="ARBA00023163"/>
    </source>
</evidence>
<feature type="domain" description="HTH araC/xylS-type" evidence="4">
    <location>
        <begin position="221"/>
        <end position="318"/>
    </location>
</feature>
<organism evidence="5 6">
    <name type="scientific">Pseudobutyrivibrio xylanivorans DSM 14809</name>
    <dbReference type="NCBI Taxonomy" id="1123012"/>
    <lineage>
        <taxon>Bacteria</taxon>
        <taxon>Bacillati</taxon>
        <taxon>Bacillota</taxon>
        <taxon>Clostridia</taxon>
        <taxon>Lachnospirales</taxon>
        <taxon>Lachnospiraceae</taxon>
        <taxon>Pseudobutyrivibrio</taxon>
    </lineage>
</organism>
<dbReference type="OrthoDB" id="9816335at2"/>
<dbReference type="PANTHER" id="PTHR43280">
    <property type="entry name" value="ARAC-FAMILY TRANSCRIPTIONAL REGULATOR"/>
    <property type="match status" value="1"/>
</dbReference>
<accession>A0A1M6BQ89</accession>
<dbReference type="EMBL" id="FQYQ01000002">
    <property type="protein sequence ID" value="SHI50877.1"/>
    <property type="molecule type" value="Genomic_DNA"/>
</dbReference>
<dbReference type="GO" id="GO:0043565">
    <property type="term" value="F:sequence-specific DNA binding"/>
    <property type="evidence" value="ECO:0007669"/>
    <property type="project" value="InterPro"/>
</dbReference>
<dbReference type="PROSITE" id="PS01124">
    <property type="entry name" value="HTH_ARAC_FAMILY_2"/>
    <property type="match status" value="1"/>
</dbReference>
<dbReference type="InterPro" id="IPR014710">
    <property type="entry name" value="RmlC-like_jellyroll"/>
</dbReference>
<dbReference type="AlphaFoldDB" id="A0A1M6BQ89"/>
<dbReference type="InterPro" id="IPR009057">
    <property type="entry name" value="Homeodomain-like_sf"/>
</dbReference>
<evidence type="ECO:0000313" key="5">
    <source>
        <dbReference type="EMBL" id="SHI50877.1"/>
    </source>
</evidence>
<dbReference type="Pfam" id="PF12833">
    <property type="entry name" value="HTH_18"/>
    <property type="match status" value="1"/>
</dbReference>
<dbReference type="InterPro" id="IPR011051">
    <property type="entry name" value="RmlC_Cupin_sf"/>
</dbReference>
<keyword evidence="3" id="KW-0804">Transcription</keyword>
<dbReference type="InterPro" id="IPR013096">
    <property type="entry name" value="Cupin_2"/>
</dbReference>
<gene>
    <name evidence="5" type="ORF">SAMN02745725_00552</name>
</gene>
<protein>
    <submittedName>
        <fullName evidence="5">AraC-type DNA-binding protein</fullName>
    </submittedName>
</protein>
<dbReference type="Pfam" id="PF07883">
    <property type="entry name" value="Cupin_2"/>
    <property type="match status" value="1"/>
</dbReference>
<dbReference type="InterPro" id="IPR018060">
    <property type="entry name" value="HTH_AraC"/>
</dbReference>
<keyword evidence="1" id="KW-0805">Transcription regulation</keyword>
<dbReference type="Gene3D" id="1.10.10.60">
    <property type="entry name" value="Homeodomain-like"/>
    <property type="match status" value="2"/>
</dbReference>
<evidence type="ECO:0000313" key="6">
    <source>
        <dbReference type="Proteomes" id="UP000184185"/>
    </source>
</evidence>
<reference evidence="5 6" key="1">
    <citation type="submission" date="2016-11" db="EMBL/GenBank/DDBJ databases">
        <authorList>
            <person name="Jaros S."/>
            <person name="Januszkiewicz K."/>
            <person name="Wedrychowicz H."/>
        </authorList>
    </citation>
    <scope>NUCLEOTIDE SEQUENCE [LARGE SCALE GENOMIC DNA]</scope>
    <source>
        <strain evidence="5 6">DSM 14809</strain>
    </source>
</reference>
<keyword evidence="6" id="KW-1185">Reference proteome</keyword>
<dbReference type="SUPFAM" id="SSF46689">
    <property type="entry name" value="Homeodomain-like"/>
    <property type="match status" value="2"/>
</dbReference>
<evidence type="ECO:0000256" key="1">
    <source>
        <dbReference type="ARBA" id="ARBA00023015"/>
    </source>
</evidence>
<dbReference type="GO" id="GO:0003700">
    <property type="term" value="F:DNA-binding transcription factor activity"/>
    <property type="evidence" value="ECO:0007669"/>
    <property type="project" value="InterPro"/>
</dbReference>
<dbReference type="Proteomes" id="UP000184185">
    <property type="component" value="Unassembled WGS sequence"/>
</dbReference>
<dbReference type="Gene3D" id="2.60.120.10">
    <property type="entry name" value="Jelly Rolls"/>
    <property type="match status" value="1"/>
</dbReference>
<evidence type="ECO:0000256" key="2">
    <source>
        <dbReference type="ARBA" id="ARBA00023125"/>
    </source>
</evidence>
<dbReference type="RefSeq" id="WP_072912395.1">
    <property type="nucleotide sequence ID" value="NZ_FQYQ01000002.1"/>
</dbReference>
<keyword evidence="2 5" id="KW-0238">DNA-binding</keyword>